<feature type="transmembrane region" description="Helical" evidence="1">
    <location>
        <begin position="158"/>
        <end position="181"/>
    </location>
</feature>
<accession>A0A839QVC0</accession>
<feature type="transmembrane region" description="Helical" evidence="1">
    <location>
        <begin position="123"/>
        <end position="146"/>
    </location>
</feature>
<dbReference type="PIRSF" id="PIRSF037394">
    <property type="entry name" value="ABC_thiamine-permease_YkoE_prd"/>
    <property type="match status" value="1"/>
</dbReference>
<feature type="transmembrane region" description="Helical" evidence="1">
    <location>
        <begin position="17"/>
        <end position="41"/>
    </location>
</feature>
<dbReference type="RefSeq" id="WP_183375008.1">
    <property type="nucleotide sequence ID" value="NZ_CBCSFZ010000004.1"/>
</dbReference>
<name>A0A839QVC0_9MICO</name>
<organism evidence="2 3">
    <name type="scientific">Helcobacillus massiliensis</name>
    <dbReference type="NCBI Taxonomy" id="521392"/>
    <lineage>
        <taxon>Bacteria</taxon>
        <taxon>Bacillati</taxon>
        <taxon>Actinomycetota</taxon>
        <taxon>Actinomycetes</taxon>
        <taxon>Micrococcales</taxon>
        <taxon>Dermabacteraceae</taxon>
        <taxon>Helcobacillus</taxon>
    </lineage>
</organism>
<dbReference type="AlphaFoldDB" id="A0A839QVC0"/>
<dbReference type="EMBL" id="JACHWP010000001">
    <property type="protein sequence ID" value="MBB3022730.1"/>
    <property type="molecule type" value="Genomic_DNA"/>
</dbReference>
<sequence length="201" mass="21467">MTTTPTAPERGWRTIDILVTVLIGVAFGVAFMGYSLFYTAIGPVTALFRPAEGILTGIWCLPAILALLIVRKPGAALGAEMIAAILEALLGSHFGIGAVISGAAQGLGMEIGFAVFGYRRFGWAPAALGACLSVFFEWIYEIIAYFPEWDVFFKGMYLVFFLISGLVLTAGLGLLLTRLLASTGAINRFAPGREHAERTAV</sequence>
<dbReference type="Pfam" id="PF09819">
    <property type="entry name" value="ABC_cobalt"/>
    <property type="match status" value="1"/>
</dbReference>
<reference evidence="2 3" key="1">
    <citation type="submission" date="2020-08" db="EMBL/GenBank/DDBJ databases">
        <title>Sequencing the genomes of 1000 actinobacteria strains.</title>
        <authorList>
            <person name="Klenk H.-P."/>
        </authorList>
    </citation>
    <scope>NUCLEOTIDE SEQUENCE [LARGE SCALE GENOMIC DNA]</scope>
    <source>
        <strain evidence="2 3">DSM 23040</strain>
    </source>
</reference>
<feature type="transmembrane region" description="Helical" evidence="1">
    <location>
        <begin position="53"/>
        <end position="70"/>
    </location>
</feature>
<keyword evidence="1" id="KW-0812">Transmembrane</keyword>
<keyword evidence="1" id="KW-0472">Membrane</keyword>
<keyword evidence="1" id="KW-1133">Transmembrane helix</keyword>
<dbReference type="InterPro" id="IPR017195">
    <property type="entry name" value="ABC_thiamin-permease_prd"/>
</dbReference>
<evidence type="ECO:0000313" key="3">
    <source>
        <dbReference type="Proteomes" id="UP000568050"/>
    </source>
</evidence>
<proteinExistence type="predicted"/>
<evidence type="ECO:0000313" key="2">
    <source>
        <dbReference type="EMBL" id="MBB3022730.1"/>
    </source>
</evidence>
<comment type="caution">
    <text evidence="2">The sequence shown here is derived from an EMBL/GenBank/DDBJ whole genome shotgun (WGS) entry which is preliminary data.</text>
</comment>
<gene>
    <name evidence="2" type="ORF">FHX50_000978</name>
</gene>
<evidence type="ECO:0000256" key="1">
    <source>
        <dbReference type="SAM" id="Phobius"/>
    </source>
</evidence>
<feature type="transmembrane region" description="Helical" evidence="1">
    <location>
        <begin position="82"/>
        <end position="103"/>
    </location>
</feature>
<keyword evidence="3" id="KW-1185">Reference proteome</keyword>
<dbReference type="Proteomes" id="UP000568050">
    <property type="component" value="Unassembled WGS sequence"/>
</dbReference>
<protein>
    <submittedName>
        <fullName evidence="2">Energy-coupling factor transport system substrate-specific component</fullName>
    </submittedName>
</protein>